<organism evidence="9 10">
    <name type="scientific">Bosea vestrisii</name>
    <dbReference type="NCBI Taxonomy" id="151416"/>
    <lineage>
        <taxon>Bacteria</taxon>
        <taxon>Pseudomonadati</taxon>
        <taxon>Pseudomonadota</taxon>
        <taxon>Alphaproteobacteria</taxon>
        <taxon>Hyphomicrobiales</taxon>
        <taxon>Boseaceae</taxon>
        <taxon>Bosea</taxon>
    </lineage>
</organism>
<accession>A0ABW0HL23</accession>
<gene>
    <name evidence="9" type="ORF">ACFPPC_29595</name>
</gene>
<feature type="transmembrane region" description="Helical" evidence="8">
    <location>
        <begin position="102"/>
        <end position="120"/>
    </location>
</feature>
<dbReference type="Proteomes" id="UP001596104">
    <property type="component" value="Unassembled WGS sequence"/>
</dbReference>
<keyword evidence="6 8" id="KW-1133">Transmembrane helix</keyword>
<evidence type="ECO:0000256" key="6">
    <source>
        <dbReference type="ARBA" id="ARBA00022989"/>
    </source>
</evidence>
<keyword evidence="5 8" id="KW-0812">Transmembrane</keyword>
<sequence length="248" mass="25191">MNEGLAIALTGFTAAALNSLGGGGSFVTLPVLLAFGLSGPAANAVGTVGLLPGGMLAAWAYRSDLSPFPGLGLPALLSVSLIGGAAGAVLLIATPTPVFDALLPWLVMIATLAFAMAPWLRRLRRRASVNAGTLLAVQAVLSVYTGYFGGGVGIMMVAVWSLVTSKTPHEANALRMLLVPAANAAAAGLFLMSGLAPLYHTSILLLAGLMGGWLGASAMKRLRPAALRYAIIAIGASLACVMFVRAYT</sequence>
<feature type="transmembrane region" description="Helical" evidence="8">
    <location>
        <begin position="183"/>
        <end position="214"/>
    </location>
</feature>
<keyword evidence="10" id="KW-1185">Reference proteome</keyword>
<evidence type="ECO:0000256" key="4">
    <source>
        <dbReference type="ARBA" id="ARBA00022475"/>
    </source>
</evidence>
<name>A0ABW0HL23_9HYPH</name>
<evidence type="ECO:0000313" key="9">
    <source>
        <dbReference type="EMBL" id="MFC5396809.1"/>
    </source>
</evidence>
<evidence type="ECO:0000313" key="10">
    <source>
        <dbReference type="Proteomes" id="UP001596104"/>
    </source>
</evidence>
<evidence type="ECO:0000256" key="8">
    <source>
        <dbReference type="RuleBase" id="RU363041"/>
    </source>
</evidence>
<keyword evidence="4 8" id="KW-1003">Cell membrane</keyword>
<protein>
    <recommendedName>
        <fullName evidence="8">Probable membrane transporter protein</fullName>
    </recommendedName>
</protein>
<evidence type="ECO:0000256" key="1">
    <source>
        <dbReference type="ARBA" id="ARBA00004651"/>
    </source>
</evidence>
<feature type="transmembrane region" description="Helical" evidence="8">
    <location>
        <begin position="141"/>
        <end position="163"/>
    </location>
</feature>
<dbReference type="PANTHER" id="PTHR30269">
    <property type="entry name" value="TRANSMEMBRANE PROTEIN YFCA"/>
    <property type="match status" value="1"/>
</dbReference>
<dbReference type="InterPro" id="IPR052017">
    <property type="entry name" value="TSUP"/>
</dbReference>
<dbReference type="PANTHER" id="PTHR30269:SF0">
    <property type="entry name" value="MEMBRANE TRANSPORTER PROTEIN YFCA-RELATED"/>
    <property type="match status" value="1"/>
</dbReference>
<reference evidence="10" key="1">
    <citation type="journal article" date="2019" name="Int. J. Syst. Evol. Microbiol.">
        <title>The Global Catalogue of Microorganisms (GCM) 10K type strain sequencing project: providing services to taxonomists for standard genome sequencing and annotation.</title>
        <authorList>
            <consortium name="The Broad Institute Genomics Platform"/>
            <consortium name="The Broad Institute Genome Sequencing Center for Infectious Disease"/>
            <person name="Wu L."/>
            <person name="Ma J."/>
        </authorList>
    </citation>
    <scope>NUCLEOTIDE SEQUENCE [LARGE SCALE GENOMIC DNA]</scope>
    <source>
        <strain evidence="10">CGMCC 1.16326</strain>
    </source>
</reference>
<evidence type="ECO:0000256" key="3">
    <source>
        <dbReference type="ARBA" id="ARBA00022448"/>
    </source>
</evidence>
<proteinExistence type="inferred from homology"/>
<evidence type="ECO:0000256" key="2">
    <source>
        <dbReference type="ARBA" id="ARBA00009142"/>
    </source>
</evidence>
<evidence type="ECO:0000256" key="7">
    <source>
        <dbReference type="ARBA" id="ARBA00023136"/>
    </source>
</evidence>
<dbReference type="Pfam" id="PF01925">
    <property type="entry name" value="TauE"/>
    <property type="match status" value="1"/>
</dbReference>
<feature type="transmembrane region" description="Helical" evidence="8">
    <location>
        <begin position="226"/>
        <end position="247"/>
    </location>
</feature>
<dbReference type="EMBL" id="JBHSLV010000078">
    <property type="protein sequence ID" value="MFC5396809.1"/>
    <property type="molecule type" value="Genomic_DNA"/>
</dbReference>
<keyword evidence="3" id="KW-0813">Transport</keyword>
<comment type="subcellular location">
    <subcellularLocation>
        <location evidence="1 8">Cell membrane</location>
        <topology evidence="1 8">Multi-pass membrane protein</topology>
    </subcellularLocation>
</comment>
<dbReference type="RefSeq" id="WP_377013536.1">
    <property type="nucleotide sequence ID" value="NZ_JBHSLV010000078.1"/>
</dbReference>
<evidence type="ECO:0000256" key="5">
    <source>
        <dbReference type="ARBA" id="ARBA00022692"/>
    </source>
</evidence>
<dbReference type="InterPro" id="IPR002781">
    <property type="entry name" value="TM_pro_TauE-like"/>
</dbReference>
<feature type="transmembrane region" description="Helical" evidence="8">
    <location>
        <begin position="44"/>
        <end position="61"/>
    </location>
</feature>
<feature type="transmembrane region" description="Helical" evidence="8">
    <location>
        <begin position="73"/>
        <end position="96"/>
    </location>
</feature>
<keyword evidence="7 8" id="KW-0472">Membrane</keyword>
<comment type="caution">
    <text evidence="9">The sequence shown here is derived from an EMBL/GenBank/DDBJ whole genome shotgun (WGS) entry which is preliminary data.</text>
</comment>
<comment type="similarity">
    <text evidence="2 8">Belongs to the 4-toluene sulfonate uptake permease (TSUP) (TC 2.A.102) family.</text>
</comment>